<sequence length="61" mass="6681">MFTPSLQKPLPCPASHQIMALLFSLGPNPITQFMASLFLAMTLSNLPRSPTRVMSCLHPPT</sequence>
<organism evidence="1 2">
    <name type="scientific">Lupinus albus</name>
    <name type="common">White lupine</name>
    <name type="synonym">Lupinus termis</name>
    <dbReference type="NCBI Taxonomy" id="3870"/>
    <lineage>
        <taxon>Eukaryota</taxon>
        <taxon>Viridiplantae</taxon>
        <taxon>Streptophyta</taxon>
        <taxon>Embryophyta</taxon>
        <taxon>Tracheophyta</taxon>
        <taxon>Spermatophyta</taxon>
        <taxon>Magnoliopsida</taxon>
        <taxon>eudicotyledons</taxon>
        <taxon>Gunneridae</taxon>
        <taxon>Pentapetalae</taxon>
        <taxon>rosids</taxon>
        <taxon>fabids</taxon>
        <taxon>Fabales</taxon>
        <taxon>Fabaceae</taxon>
        <taxon>Papilionoideae</taxon>
        <taxon>50 kb inversion clade</taxon>
        <taxon>genistoids sensu lato</taxon>
        <taxon>core genistoids</taxon>
        <taxon>Genisteae</taxon>
        <taxon>Lupinus</taxon>
    </lineage>
</organism>
<evidence type="ECO:0000313" key="1">
    <source>
        <dbReference type="EMBL" id="KAE9602586.1"/>
    </source>
</evidence>
<name>A0A6A4PMC8_LUPAL</name>
<evidence type="ECO:0000313" key="2">
    <source>
        <dbReference type="Proteomes" id="UP000447434"/>
    </source>
</evidence>
<comment type="caution">
    <text evidence="1">The sequence shown here is derived from an EMBL/GenBank/DDBJ whole genome shotgun (WGS) entry which is preliminary data.</text>
</comment>
<proteinExistence type="predicted"/>
<dbReference type="EMBL" id="WOCE01000012">
    <property type="protein sequence ID" value="KAE9602586.1"/>
    <property type="molecule type" value="Genomic_DNA"/>
</dbReference>
<gene>
    <name evidence="1" type="ORF">Lalb_Chr12g0201161</name>
</gene>
<dbReference type="AlphaFoldDB" id="A0A6A4PMC8"/>
<reference evidence="2" key="1">
    <citation type="journal article" date="2020" name="Nat. Commun.">
        <title>Genome sequence of the cluster root forming white lupin.</title>
        <authorList>
            <person name="Hufnagel B."/>
            <person name="Marques A."/>
            <person name="Soriano A."/>
            <person name="Marques L."/>
            <person name="Divol F."/>
            <person name="Doumas P."/>
            <person name="Sallet E."/>
            <person name="Mancinotti D."/>
            <person name="Carrere S."/>
            <person name="Marande W."/>
            <person name="Arribat S."/>
            <person name="Keller J."/>
            <person name="Huneau C."/>
            <person name="Blein T."/>
            <person name="Aime D."/>
            <person name="Laguerre M."/>
            <person name="Taylor J."/>
            <person name="Schubert V."/>
            <person name="Nelson M."/>
            <person name="Geu-Flores F."/>
            <person name="Crespi M."/>
            <person name="Gallardo-Guerrero K."/>
            <person name="Delaux P.-M."/>
            <person name="Salse J."/>
            <person name="Berges H."/>
            <person name="Guyot R."/>
            <person name="Gouzy J."/>
            <person name="Peret B."/>
        </authorList>
    </citation>
    <scope>NUCLEOTIDE SEQUENCE [LARGE SCALE GENOMIC DNA]</scope>
    <source>
        <strain evidence="2">cv. Amiga</strain>
    </source>
</reference>
<dbReference type="Proteomes" id="UP000447434">
    <property type="component" value="Chromosome 12"/>
</dbReference>
<accession>A0A6A4PMC8</accession>
<keyword evidence="2" id="KW-1185">Reference proteome</keyword>
<protein>
    <submittedName>
        <fullName evidence="1">Uncharacterized protein</fullName>
    </submittedName>
</protein>